<dbReference type="Gene3D" id="3.30.2310.20">
    <property type="entry name" value="RelE-like"/>
    <property type="match status" value="1"/>
</dbReference>
<gene>
    <name evidence="1" type="ORF">ABID46_000594</name>
</gene>
<evidence type="ECO:0000313" key="2">
    <source>
        <dbReference type="Proteomes" id="UP001549146"/>
    </source>
</evidence>
<keyword evidence="2" id="KW-1185">Reference proteome</keyword>
<evidence type="ECO:0008006" key="3">
    <source>
        <dbReference type="Google" id="ProtNLM"/>
    </source>
</evidence>
<protein>
    <recommendedName>
        <fullName evidence="3">ParE toxin of type II toxin-antitoxin system, parDE</fullName>
    </recommendedName>
</protein>
<name>A0ABV2LR25_9FLAO</name>
<dbReference type="Proteomes" id="UP001549146">
    <property type="component" value="Unassembled WGS sequence"/>
</dbReference>
<organism evidence="1 2">
    <name type="scientific">Moheibacter stercoris</name>
    <dbReference type="NCBI Taxonomy" id="1628251"/>
    <lineage>
        <taxon>Bacteria</taxon>
        <taxon>Pseudomonadati</taxon>
        <taxon>Bacteroidota</taxon>
        <taxon>Flavobacteriia</taxon>
        <taxon>Flavobacteriales</taxon>
        <taxon>Weeksellaceae</taxon>
        <taxon>Moheibacter</taxon>
    </lineage>
</organism>
<accession>A0ABV2LR25</accession>
<reference evidence="1 2" key="1">
    <citation type="submission" date="2024-06" db="EMBL/GenBank/DDBJ databases">
        <title>Genomic Encyclopedia of Type Strains, Phase IV (KMG-IV): sequencing the most valuable type-strain genomes for metagenomic binning, comparative biology and taxonomic classification.</title>
        <authorList>
            <person name="Goeker M."/>
        </authorList>
    </citation>
    <scope>NUCLEOTIDE SEQUENCE [LARGE SCALE GENOMIC DNA]</scope>
    <source>
        <strain evidence="1 2">DSM 29388</strain>
    </source>
</reference>
<proteinExistence type="predicted"/>
<comment type="caution">
    <text evidence="1">The sequence shown here is derived from an EMBL/GenBank/DDBJ whole genome shotgun (WGS) entry which is preliminary data.</text>
</comment>
<dbReference type="InterPro" id="IPR035093">
    <property type="entry name" value="RelE/ParE_toxin_dom_sf"/>
</dbReference>
<dbReference type="RefSeq" id="WP_354506916.1">
    <property type="nucleotide sequence ID" value="NZ_JBEPMO010000002.1"/>
</dbReference>
<sequence>MEYHIKIKEEYWINLSEAFEYYSSINEELGVRFYRETDSLLSEISIQPLSFQIQIKNYRQALVKNFPFQIIFEFFENEIIIYTLFPAKANPAKKPK</sequence>
<dbReference type="EMBL" id="JBEPMO010000002">
    <property type="protein sequence ID" value="MET3731035.1"/>
    <property type="molecule type" value="Genomic_DNA"/>
</dbReference>
<evidence type="ECO:0000313" key="1">
    <source>
        <dbReference type="EMBL" id="MET3731035.1"/>
    </source>
</evidence>